<dbReference type="Proteomes" id="UP000791440">
    <property type="component" value="Unassembled WGS sequence"/>
</dbReference>
<comment type="caution">
    <text evidence="1">The sequence shown here is derived from an EMBL/GenBank/DDBJ whole genome shotgun (WGS) entry which is preliminary data.</text>
</comment>
<proteinExistence type="predicted"/>
<reference evidence="1" key="1">
    <citation type="journal article" date="2016" name="Insect Biochem. Mol. Biol.">
        <title>Multifaceted biological insights from a draft genome sequence of the tobacco hornworm moth, Manduca sexta.</title>
        <authorList>
            <person name="Kanost M.R."/>
            <person name="Arrese E.L."/>
            <person name="Cao X."/>
            <person name="Chen Y.R."/>
            <person name="Chellapilla S."/>
            <person name="Goldsmith M.R."/>
            <person name="Grosse-Wilde E."/>
            <person name="Heckel D.G."/>
            <person name="Herndon N."/>
            <person name="Jiang H."/>
            <person name="Papanicolaou A."/>
            <person name="Qu J."/>
            <person name="Soulages J.L."/>
            <person name="Vogel H."/>
            <person name="Walters J."/>
            <person name="Waterhouse R.M."/>
            <person name="Ahn S.J."/>
            <person name="Almeida F.C."/>
            <person name="An C."/>
            <person name="Aqrawi P."/>
            <person name="Bretschneider A."/>
            <person name="Bryant W.B."/>
            <person name="Bucks S."/>
            <person name="Chao H."/>
            <person name="Chevignon G."/>
            <person name="Christen J.M."/>
            <person name="Clarke D.F."/>
            <person name="Dittmer N.T."/>
            <person name="Ferguson L.C.F."/>
            <person name="Garavelou S."/>
            <person name="Gordon K.H.J."/>
            <person name="Gunaratna R.T."/>
            <person name="Han Y."/>
            <person name="Hauser F."/>
            <person name="He Y."/>
            <person name="Heidel-Fischer H."/>
            <person name="Hirsh A."/>
            <person name="Hu Y."/>
            <person name="Jiang H."/>
            <person name="Kalra D."/>
            <person name="Klinner C."/>
            <person name="Konig C."/>
            <person name="Kovar C."/>
            <person name="Kroll A.R."/>
            <person name="Kuwar S.S."/>
            <person name="Lee S.L."/>
            <person name="Lehman R."/>
            <person name="Li K."/>
            <person name="Li Z."/>
            <person name="Liang H."/>
            <person name="Lovelace S."/>
            <person name="Lu Z."/>
            <person name="Mansfield J.H."/>
            <person name="McCulloch K.J."/>
            <person name="Mathew T."/>
            <person name="Morton B."/>
            <person name="Muzny D.M."/>
            <person name="Neunemann D."/>
            <person name="Ongeri F."/>
            <person name="Pauchet Y."/>
            <person name="Pu L.L."/>
            <person name="Pyrousis I."/>
            <person name="Rao X.J."/>
            <person name="Redding A."/>
            <person name="Roesel C."/>
            <person name="Sanchez-Gracia A."/>
            <person name="Schaack S."/>
            <person name="Shukla A."/>
            <person name="Tetreau G."/>
            <person name="Wang Y."/>
            <person name="Xiong G.H."/>
            <person name="Traut W."/>
            <person name="Walsh T.K."/>
            <person name="Worley K.C."/>
            <person name="Wu D."/>
            <person name="Wu W."/>
            <person name="Wu Y.Q."/>
            <person name="Zhang X."/>
            <person name="Zou Z."/>
            <person name="Zucker H."/>
            <person name="Briscoe A.D."/>
            <person name="Burmester T."/>
            <person name="Clem R.J."/>
            <person name="Feyereisen R."/>
            <person name="Grimmelikhuijzen C.J.P."/>
            <person name="Hamodrakas S.J."/>
            <person name="Hansson B.S."/>
            <person name="Huguet E."/>
            <person name="Jermiin L.S."/>
            <person name="Lan Q."/>
            <person name="Lehman H.K."/>
            <person name="Lorenzen M."/>
            <person name="Merzendorfer H."/>
            <person name="Michalopoulos I."/>
            <person name="Morton D.B."/>
            <person name="Muthukrishnan S."/>
            <person name="Oakeshott J.G."/>
            <person name="Palmer W."/>
            <person name="Park Y."/>
            <person name="Passarelli A.L."/>
            <person name="Rozas J."/>
            <person name="Schwartz L.M."/>
            <person name="Smith W."/>
            <person name="Southgate A."/>
            <person name="Vilcinskas A."/>
            <person name="Vogt R."/>
            <person name="Wang P."/>
            <person name="Werren J."/>
            <person name="Yu X.Q."/>
            <person name="Zhou J.J."/>
            <person name="Brown S.J."/>
            <person name="Scherer S.E."/>
            <person name="Richards S."/>
            <person name="Blissard G.W."/>
        </authorList>
    </citation>
    <scope>NUCLEOTIDE SEQUENCE</scope>
</reference>
<accession>A0A921Z6V4</accession>
<reference evidence="1" key="2">
    <citation type="submission" date="2020-12" db="EMBL/GenBank/DDBJ databases">
        <authorList>
            <person name="Kanost M."/>
        </authorList>
    </citation>
    <scope>NUCLEOTIDE SEQUENCE</scope>
</reference>
<dbReference type="PANTHER" id="PTHR21615">
    <property type="entry name" value="CYCLIN N-TERMINAL DOMAIN-CONTAINING PROTEIN 1"/>
    <property type="match status" value="1"/>
</dbReference>
<dbReference type="GO" id="GO:0007131">
    <property type="term" value="P:reciprocal meiotic recombination"/>
    <property type="evidence" value="ECO:0007669"/>
    <property type="project" value="TreeGrafter"/>
</dbReference>
<evidence type="ECO:0008006" key="3">
    <source>
        <dbReference type="Google" id="ProtNLM"/>
    </source>
</evidence>
<dbReference type="EMBL" id="JH668419">
    <property type="protein sequence ID" value="KAG6452198.1"/>
    <property type="molecule type" value="Genomic_DNA"/>
</dbReference>
<sequence length="283" mass="32535">MCTRAVYRQPLHCQDRLRNMIQICQARYCYSIWPLKLLDKTTRRLVWNLCSKLSVQTKGVPGQACRLVEMYLAAHFYMQSLNYTTKEEWDGFRLLLVSRVPLVIASAIQLTAKMSSMGDRVGVSAIKRVLLTKGINYRTEDILSSEFEVLKTLKFRIPMWTSVEAAELFAVELNMPPVMVRGVGIIVDIIEFHRYELEADIIKTTSTYKEALGKSKLRTMHMCAAAVLATARYLRYNGPDIAERLATLSRTPVTYLNCVSNLMLQYIEQDNEPLAIKRRKMIH</sequence>
<protein>
    <recommendedName>
        <fullName evidence="3">Cyclin N-terminal domain-containing protein</fullName>
    </recommendedName>
</protein>
<dbReference type="PANTHER" id="PTHR21615:SF2">
    <property type="entry name" value="CYCLIN N-TERMINAL DOMAIN-CONTAINING PROTEIN 1"/>
    <property type="match status" value="1"/>
</dbReference>
<dbReference type="AlphaFoldDB" id="A0A921Z6V4"/>
<organism evidence="1 2">
    <name type="scientific">Manduca sexta</name>
    <name type="common">Tobacco hawkmoth</name>
    <name type="synonym">Tobacco hornworm</name>
    <dbReference type="NCBI Taxonomy" id="7130"/>
    <lineage>
        <taxon>Eukaryota</taxon>
        <taxon>Metazoa</taxon>
        <taxon>Ecdysozoa</taxon>
        <taxon>Arthropoda</taxon>
        <taxon>Hexapoda</taxon>
        <taxon>Insecta</taxon>
        <taxon>Pterygota</taxon>
        <taxon>Neoptera</taxon>
        <taxon>Endopterygota</taxon>
        <taxon>Lepidoptera</taxon>
        <taxon>Glossata</taxon>
        <taxon>Ditrysia</taxon>
        <taxon>Bombycoidea</taxon>
        <taxon>Sphingidae</taxon>
        <taxon>Sphinginae</taxon>
        <taxon>Sphingini</taxon>
        <taxon>Manduca</taxon>
    </lineage>
</organism>
<gene>
    <name evidence="1" type="ORF">O3G_MSEX007519</name>
</gene>
<keyword evidence="2" id="KW-1185">Reference proteome</keyword>
<name>A0A921Z6V4_MANSE</name>
<evidence type="ECO:0000313" key="1">
    <source>
        <dbReference type="EMBL" id="KAG6452198.1"/>
    </source>
</evidence>
<dbReference type="OrthoDB" id="9983043at2759"/>
<evidence type="ECO:0000313" key="2">
    <source>
        <dbReference type="Proteomes" id="UP000791440"/>
    </source>
</evidence>
<dbReference type="GO" id="GO:0035861">
    <property type="term" value="C:site of double-strand break"/>
    <property type="evidence" value="ECO:0007669"/>
    <property type="project" value="TreeGrafter"/>
</dbReference>